<protein>
    <submittedName>
        <fullName evidence="2">Uncharacterized protein</fullName>
    </submittedName>
</protein>
<dbReference type="GO" id="GO:0016747">
    <property type="term" value="F:acyltransferase activity, transferring groups other than amino-acyl groups"/>
    <property type="evidence" value="ECO:0007669"/>
    <property type="project" value="TreeGrafter"/>
</dbReference>
<dbReference type="Proteomes" id="UP000244073">
    <property type="component" value="Unassembled WGS sequence"/>
</dbReference>
<keyword evidence="1" id="KW-0808">Transferase</keyword>
<reference evidence="2 3" key="1">
    <citation type="journal article" date="2018" name="Proc. Natl. Acad. Sci. U.S.A.">
        <title>Linking secondary metabolites to gene clusters through genome sequencing of six diverse Aspergillus species.</title>
        <authorList>
            <person name="Kaerboelling I."/>
            <person name="Vesth T.C."/>
            <person name="Frisvad J.C."/>
            <person name="Nybo J.L."/>
            <person name="Theobald S."/>
            <person name="Kuo A."/>
            <person name="Bowyer P."/>
            <person name="Matsuda Y."/>
            <person name="Mondo S."/>
            <person name="Lyhne E.K."/>
            <person name="Kogle M.E."/>
            <person name="Clum A."/>
            <person name="Lipzen A."/>
            <person name="Salamov A."/>
            <person name="Ngan C.Y."/>
            <person name="Daum C."/>
            <person name="Chiniquy J."/>
            <person name="Barry K."/>
            <person name="LaButti K."/>
            <person name="Haridas S."/>
            <person name="Simmons B.A."/>
            <person name="Magnuson J.K."/>
            <person name="Mortensen U.H."/>
            <person name="Larsen T.O."/>
            <person name="Grigoriev I.V."/>
            <person name="Baker S.E."/>
            <person name="Andersen M.R."/>
        </authorList>
    </citation>
    <scope>NUCLEOTIDE SEQUENCE [LARGE SCALE GENOMIC DNA]</scope>
    <source>
        <strain evidence="2 3">IBT 24754</strain>
    </source>
</reference>
<sequence length="491" mass="55569">MWNWFSRTKQVPPKTEAETVIPLHSWDIGDHNQVYSQVLTFQFDAVLDQQVLEDAFQRLLQTGGWRKLGARLRKNDSGQLEYHIPSGFSEERPGVLFTSTKHDTKLQNHPVFRHLPQGTRKPSILPESTMDLLPFVTYPGSPRTIDDWLGADIPQLAIHTVTFENATLLTMTYPCTLTDATGTAAILQAWAATMRGKTAEVVPEFAGFREDPLERVGETGNPDQFVLFKDILSTWGTVVFVVRDLWDQFWYPDYEKRLLCVPGEFLTQMRTDLMQELGDDLPDGKDPFISEGDVLVAWWTRMAAEAHGTAPDRLLALLNIMGVRSLYLPARDGIYIGNAGLPCYTLLPAGEACTMKLSALAWRLRQCLTVQREREQIEAHASLMKRDGHFPLIGDPTMELFTFSNWHKGKFFNIDFSAARMERDGDLSPACSPTCIVQNVHVRGDKPLRFTGAVIVGKDPLGNWWVDTCMRKQAMQMLQRQLDVNIEDDPA</sequence>
<dbReference type="VEuPathDB" id="FungiDB:P175DRAFT_0506344"/>
<dbReference type="Gene3D" id="3.30.559.10">
    <property type="entry name" value="Chloramphenicol acetyltransferase-like domain"/>
    <property type="match status" value="2"/>
</dbReference>
<evidence type="ECO:0000313" key="3">
    <source>
        <dbReference type="Proteomes" id="UP000244073"/>
    </source>
</evidence>
<name>A0A2T5M8B7_9EURO</name>
<dbReference type="RefSeq" id="XP_040756154.1">
    <property type="nucleotide sequence ID" value="XM_040898188.1"/>
</dbReference>
<accession>A0A2T5M8B7</accession>
<comment type="caution">
    <text evidence="2">The sequence shown here is derived from an EMBL/GenBank/DDBJ whole genome shotgun (WGS) entry which is preliminary data.</text>
</comment>
<evidence type="ECO:0000313" key="2">
    <source>
        <dbReference type="EMBL" id="PTU24762.1"/>
    </source>
</evidence>
<dbReference type="AlphaFoldDB" id="A0A2T5M8B7"/>
<dbReference type="InterPro" id="IPR050317">
    <property type="entry name" value="Plant_Fungal_Acyltransferase"/>
</dbReference>
<dbReference type="PANTHER" id="PTHR31642">
    <property type="entry name" value="TRICHOTHECENE 3-O-ACETYLTRANSFERASE"/>
    <property type="match status" value="1"/>
</dbReference>
<dbReference type="Pfam" id="PF02458">
    <property type="entry name" value="Transferase"/>
    <property type="match status" value="1"/>
</dbReference>
<dbReference type="GeneID" id="63815070"/>
<dbReference type="InterPro" id="IPR023213">
    <property type="entry name" value="CAT-like_dom_sf"/>
</dbReference>
<organism evidence="2 3">
    <name type="scientific">Aspergillus ochraceoroseus IBT 24754</name>
    <dbReference type="NCBI Taxonomy" id="1392256"/>
    <lineage>
        <taxon>Eukaryota</taxon>
        <taxon>Fungi</taxon>
        <taxon>Dikarya</taxon>
        <taxon>Ascomycota</taxon>
        <taxon>Pezizomycotina</taxon>
        <taxon>Eurotiomycetes</taxon>
        <taxon>Eurotiomycetidae</taxon>
        <taxon>Eurotiales</taxon>
        <taxon>Aspergillaceae</taxon>
        <taxon>Aspergillus</taxon>
        <taxon>Aspergillus subgen. Nidulantes</taxon>
    </lineage>
</organism>
<proteinExistence type="predicted"/>
<gene>
    <name evidence="2" type="ORF">P175DRAFT_0506344</name>
</gene>
<evidence type="ECO:0000256" key="1">
    <source>
        <dbReference type="ARBA" id="ARBA00022679"/>
    </source>
</evidence>
<dbReference type="EMBL" id="MSFN02000001">
    <property type="protein sequence ID" value="PTU24762.1"/>
    <property type="molecule type" value="Genomic_DNA"/>
</dbReference>
<dbReference type="PANTHER" id="PTHR31642:SF310">
    <property type="entry name" value="FATTY ALCOHOL:CAFFEOYL-COA ACYLTRANSFERASE"/>
    <property type="match status" value="1"/>
</dbReference>
<dbReference type="OrthoDB" id="21502at2759"/>